<evidence type="ECO:0000256" key="7">
    <source>
        <dbReference type="ARBA" id="ARBA00022842"/>
    </source>
</evidence>
<sequence length="156" mass="17514">MAQICSDATTEMCEASPRAPRRRREEVGRFNFLAGVDATAIAGEFSRKRKKVEIAGSDRGLSGWDRCPRYGMTSVRGRRKEMEDAVSIRPDFAKRSSGADGKLHFFGVFDGHGCSHVATLCRDRMHEIVSAETDRIGSESDKRWRRLMSAQLSQKD</sequence>
<dbReference type="InterPro" id="IPR000222">
    <property type="entry name" value="PP2C_BS"/>
</dbReference>
<dbReference type="Pfam" id="PF00481">
    <property type="entry name" value="PP2C"/>
    <property type="match status" value="1"/>
</dbReference>
<comment type="cofactor">
    <cofactor evidence="1">
        <name>Mn(2+)</name>
        <dbReference type="ChEBI" id="CHEBI:29035"/>
    </cofactor>
</comment>
<dbReference type="Proteomes" id="UP000243459">
    <property type="component" value="Chromosome 2"/>
</dbReference>
<reference evidence="14" key="1">
    <citation type="journal article" date="2017" name="Nat. Commun.">
        <title>The asparagus genome sheds light on the origin and evolution of a young Y chromosome.</title>
        <authorList>
            <person name="Harkess A."/>
            <person name="Zhou J."/>
            <person name="Xu C."/>
            <person name="Bowers J.E."/>
            <person name="Van der Hulst R."/>
            <person name="Ayyampalayam S."/>
            <person name="Mercati F."/>
            <person name="Riccardi P."/>
            <person name="McKain M.R."/>
            <person name="Kakrana A."/>
            <person name="Tang H."/>
            <person name="Ray J."/>
            <person name="Groenendijk J."/>
            <person name="Arikit S."/>
            <person name="Mathioni S.M."/>
            <person name="Nakano M."/>
            <person name="Shan H."/>
            <person name="Telgmann-Rauber A."/>
            <person name="Kanno A."/>
            <person name="Yue Z."/>
            <person name="Chen H."/>
            <person name="Li W."/>
            <person name="Chen Y."/>
            <person name="Xu X."/>
            <person name="Zhang Y."/>
            <person name="Luo S."/>
            <person name="Chen H."/>
            <person name="Gao J."/>
            <person name="Mao Z."/>
            <person name="Pires J.C."/>
            <person name="Luo M."/>
            <person name="Kudrna D."/>
            <person name="Wing R.A."/>
            <person name="Meyers B.C."/>
            <person name="Yi K."/>
            <person name="Kong H."/>
            <person name="Lavrijsen P."/>
            <person name="Sunseri F."/>
            <person name="Falavigna A."/>
            <person name="Ye Y."/>
            <person name="Leebens-Mack J.H."/>
            <person name="Chen G."/>
        </authorList>
    </citation>
    <scope>NUCLEOTIDE SEQUENCE [LARGE SCALE GENOMIC DNA]</scope>
    <source>
        <strain evidence="14">cv. DH0086</strain>
    </source>
</reference>
<feature type="domain" description="PPM-type phosphatase" evidence="12">
    <location>
        <begin position="69"/>
        <end position="156"/>
    </location>
</feature>
<evidence type="ECO:0000256" key="3">
    <source>
        <dbReference type="ARBA" id="ARBA00006702"/>
    </source>
</evidence>
<dbReference type="PROSITE" id="PS51746">
    <property type="entry name" value="PPM_2"/>
    <property type="match status" value="1"/>
</dbReference>
<dbReference type="EMBL" id="CM007382">
    <property type="protein sequence ID" value="ONK76898.1"/>
    <property type="molecule type" value="Genomic_DNA"/>
</dbReference>
<dbReference type="EC" id="3.1.3.16" evidence="4"/>
<evidence type="ECO:0000256" key="8">
    <source>
        <dbReference type="ARBA" id="ARBA00022912"/>
    </source>
</evidence>
<dbReference type="Gene3D" id="3.60.40.10">
    <property type="entry name" value="PPM-type phosphatase domain"/>
    <property type="match status" value="1"/>
</dbReference>
<keyword evidence="5" id="KW-0479">Metal-binding</keyword>
<evidence type="ECO:0000313" key="13">
    <source>
        <dbReference type="EMBL" id="ONK76898.1"/>
    </source>
</evidence>
<organism evidence="13 14">
    <name type="scientific">Asparagus officinalis</name>
    <name type="common">Garden asparagus</name>
    <dbReference type="NCBI Taxonomy" id="4686"/>
    <lineage>
        <taxon>Eukaryota</taxon>
        <taxon>Viridiplantae</taxon>
        <taxon>Streptophyta</taxon>
        <taxon>Embryophyta</taxon>
        <taxon>Tracheophyta</taxon>
        <taxon>Spermatophyta</taxon>
        <taxon>Magnoliopsida</taxon>
        <taxon>Liliopsida</taxon>
        <taxon>Asparagales</taxon>
        <taxon>Asparagaceae</taxon>
        <taxon>Asparagoideae</taxon>
        <taxon>Asparagus</taxon>
    </lineage>
</organism>
<dbReference type="InterPro" id="IPR001932">
    <property type="entry name" value="PPM-type_phosphatase-like_dom"/>
</dbReference>
<comment type="similarity">
    <text evidence="3">Belongs to the PP2C family.</text>
</comment>
<comment type="catalytic activity">
    <reaction evidence="10">
        <text>O-phospho-L-seryl-[protein] + H2O = L-seryl-[protein] + phosphate</text>
        <dbReference type="Rhea" id="RHEA:20629"/>
        <dbReference type="Rhea" id="RHEA-COMP:9863"/>
        <dbReference type="Rhea" id="RHEA-COMP:11604"/>
        <dbReference type="ChEBI" id="CHEBI:15377"/>
        <dbReference type="ChEBI" id="CHEBI:29999"/>
        <dbReference type="ChEBI" id="CHEBI:43474"/>
        <dbReference type="ChEBI" id="CHEBI:83421"/>
        <dbReference type="EC" id="3.1.3.16"/>
    </reaction>
</comment>
<evidence type="ECO:0000256" key="5">
    <source>
        <dbReference type="ARBA" id="ARBA00022723"/>
    </source>
</evidence>
<dbReference type="PANTHER" id="PTHR47992">
    <property type="entry name" value="PROTEIN PHOSPHATASE"/>
    <property type="match status" value="1"/>
</dbReference>
<comment type="catalytic activity">
    <reaction evidence="11">
        <text>O-phospho-L-threonyl-[protein] + H2O = L-threonyl-[protein] + phosphate</text>
        <dbReference type="Rhea" id="RHEA:47004"/>
        <dbReference type="Rhea" id="RHEA-COMP:11060"/>
        <dbReference type="Rhea" id="RHEA-COMP:11605"/>
        <dbReference type="ChEBI" id="CHEBI:15377"/>
        <dbReference type="ChEBI" id="CHEBI:30013"/>
        <dbReference type="ChEBI" id="CHEBI:43474"/>
        <dbReference type="ChEBI" id="CHEBI:61977"/>
        <dbReference type="EC" id="3.1.3.16"/>
    </reaction>
</comment>
<keyword evidence="8" id="KW-0904">Protein phosphatase</keyword>
<evidence type="ECO:0000256" key="6">
    <source>
        <dbReference type="ARBA" id="ARBA00022801"/>
    </source>
</evidence>
<dbReference type="AlphaFoldDB" id="A0A5P1FEV9"/>
<evidence type="ECO:0000313" key="14">
    <source>
        <dbReference type="Proteomes" id="UP000243459"/>
    </source>
</evidence>
<protein>
    <recommendedName>
        <fullName evidence="4">protein-serine/threonine phosphatase</fullName>
        <ecNumber evidence="4">3.1.3.16</ecNumber>
    </recommendedName>
</protein>
<dbReference type="GO" id="GO:0004722">
    <property type="term" value="F:protein serine/threonine phosphatase activity"/>
    <property type="evidence" value="ECO:0007669"/>
    <property type="project" value="UniProtKB-EC"/>
</dbReference>
<evidence type="ECO:0000256" key="4">
    <source>
        <dbReference type="ARBA" id="ARBA00013081"/>
    </source>
</evidence>
<gene>
    <name evidence="13" type="ORF">A4U43_C02F990</name>
</gene>
<dbReference type="Gramene" id="ONK76898">
    <property type="protein sequence ID" value="ONK76898"/>
    <property type="gene ID" value="A4U43_C02F990"/>
</dbReference>
<dbReference type="GO" id="GO:0046872">
    <property type="term" value="F:metal ion binding"/>
    <property type="evidence" value="ECO:0007669"/>
    <property type="project" value="UniProtKB-KW"/>
</dbReference>
<dbReference type="PROSITE" id="PS01032">
    <property type="entry name" value="PPM_1"/>
    <property type="match status" value="1"/>
</dbReference>
<keyword evidence="14" id="KW-1185">Reference proteome</keyword>
<keyword evidence="6" id="KW-0378">Hydrolase</keyword>
<keyword evidence="7" id="KW-0460">Magnesium</keyword>
<evidence type="ECO:0000256" key="2">
    <source>
        <dbReference type="ARBA" id="ARBA00001946"/>
    </source>
</evidence>
<keyword evidence="9" id="KW-0464">Manganese</keyword>
<name>A0A5P1FEV9_ASPOF</name>
<comment type="cofactor">
    <cofactor evidence="2">
        <name>Mg(2+)</name>
        <dbReference type="ChEBI" id="CHEBI:18420"/>
    </cofactor>
</comment>
<dbReference type="InterPro" id="IPR036457">
    <property type="entry name" value="PPM-type-like_dom_sf"/>
</dbReference>
<evidence type="ECO:0000256" key="10">
    <source>
        <dbReference type="ARBA" id="ARBA00047761"/>
    </source>
</evidence>
<dbReference type="InterPro" id="IPR015655">
    <property type="entry name" value="PP2C"/>
</dbReference>
<evidence type="ECO:0000256" key="11">
    <source>
        <dbReference type="ARBA" id="ARBA00048336"/>
    </source>
</evidence>
<evidence type="ECO:0000256" key="1">
    <source>
        <dbReference type="ARBA" id="ARBA00001936"/>
    </source>
</evidence>
<evidence type="ECO:0000256" key="9">
    <source>
        <dbReference type="ARBA" id="ARBA00023211"/>
    </source>
</evidence>
<accession>A0A5P1FEV9</accession>
<proteinExistence type="inferred from homology"/>
<evidence type="ECO:0000259" key="12">
    <source>
        <dbReference type="PROSITE" id="PS51746"/>
    </source>
</evidence>
<dbReference type="SUPFAM" id="SSF81606">
    <property type="entry name" value="PP2C-like"/>
    <property type="match status" value="1"/>
</dbReference>